<reference evidence="1 2" key="2">
    <citation type="submission" date="2018-06" db="EMBL/GenBank/DDBJ databases">
        <authorList>
            <person name="Zhirakovskaya E."/>
        </authorList>
    </citation>
    <scope>NUCLEOTIDE SEQUENCE [LARGE SCALE GENOMIC DNA]</scope>
    <source>
        <strain evidence="1 2">FBKL4.011</strain>
    </source>
</reference>
<dbReference type="AlphaFoldDB" id="A0A364K6M3"/>
<dbReference type="Proteomes" id="UP000251213">
    <property type="component" value="Unassembled WGS sequence"/>
</dbReference>
<dbReference type="EMBL" id="QJKK01000003">
    <property type="protein sequence ID" value="RAL25943.1"/>
    <property type="molecule type" value="Genomic_DNA"/>
</dbReference>
<name>A0A364K6M3_9BACL</name>
<dbReference type="RefSeq" id="WP_113658557.1">
    <property type="nucleotide sequence ID" value="NZ_KZ845665.1"/>
</dbReference>
<sequence length="80" mass="9598">MSLIKFWIDRCTQTLYILELSSNRIKTITRRKKIDQFLSAYGYHWDDMRGPVLGEDKLNIFGKWKNSFLIRWLKGGEEDL</sequence>
<evidence type="ECO:0000313" key="1">
    <source>
        <dbReference type="EMBL" id="RAL25943.1"/>
    </source>
</evidence>
<organism evidence="1 2">
    <name type="scientific">Thermoflavimicrobium daqui</name>
    <dbReference type="NCBI Taxonomy" id="2137476"/>
    <lineage>
        <taxon>Bacteria</taxon>
        <taxon>Bacillati</taxon>
        <taxon>Bacillota</taxon>
        <taxon>Bacilli</taxon>
        <taxon>Bacillales</taxon>
        <taxon>Thermoactinomycetaceae</taxon>
        <taxon>Thermoflavimicrobium</taxon>
    </lineage>
</organism>
<comment type="caution">
    <text evidence="1">The sequence shown here is derived from an EMBL/GenBank/DDBJ whole genome shotgun (WGS) entry which is preliminary data.</text>
</comment>
<reference evidence="1 2" key="1">
    <citation type="submission" date="2018-06" db="EMBL/GenBank/DDBJ databases">
        <title>Thermoflavimicrobium daqus sp. nov., a thermophilic microbe isolated from Moutai-flavour Daqu.</title>
        <authorList>
            <person name="Wang X."/>
            <person name="Zhou H."/>
        </authorList>
    </citation>
    <scope>NUCLEOTIDE SEQUENCE [LARGE SCALE GENOMIC DNA]</scope>
    <source>
        <strain evidence="1 2">FBKL4.011</strain>
    </source>
</reference>
<dbReference type="OrthoDB" id="2989402at2"/>
<evidence type="ECO:0000313" key="2">
    <source>
        <dbReference type="Proteomes" id="UP000251213"/>
    </source>
</evidence>
<accession>A0A364K6M3</accession>
<gene>
    <name evidence="1" type="ORF">DL897_07685</name>
</gene>
<protein>
    <submittedName>
        <fullName evidence="1">Uncharacterized protein</fullName>
    </submittedName>
</protein>
<proteinExistence type="predicted"/>
<keyword evidence="2" id="KW-1185">Reference proteome</keyword>